<dbReference type="SUPFAM" id="SSF55729">
    <property type="entry name" value="Acyl-CoA N-acyltransferases (Nat)"/>
    <property type="match status" value="1"/>
</dbReference>
<dbReference type="HOGENOM" id="CLU_013985_34_4_6"/>
<evidence type="ECO:0000313" key="3">
    <source>
        <dbReference type="EMBL" id="MBB6183032.1"/>
    </source>
</evidence>
<reference evidence="2 4" key="1">
    <citation type="submission" date="2014-09" db="EMBL/GenBank/DDBJ databases">
        <title>Xanthomonadaceae 3.5X direct submission.</title>
        <authorList>
            <person name="Fang T."/>
            <person name="Wang H."/>
        </authorList>
    </citation>
    <scope>NUCLEOTIDE SEQUENCE [LARGE SCALE GENOMIC DNA]</scope>
    <source>
        <strain evidence="2 4">3.5X</strain>
    </source>
</reference>
<dbReference type="EMBL" id="JROI01000011">
    <property type="protein sequence ID" value="KGI77503.1"/>
    <property type="molecule type" value="Genomic_DNA"/>
</dbReference>
<dbReference type="AlphaFoldDB" id="A0A099CU94"/>
<dbReference type="PANTHER" id="PTHR43072">
    <property type="entry name" value="N-ACETYLTRANSFERASE"/>
    <property type="match status" value="1"/>
</dbReference>
<reference evidence="3 5" key="2">
    <citation type="submission" date="2020-08" db="EMBL/GenBank/DDBJ databases">
        <title>Genomic Encyclopedia of Type Strains, Phase IV (KMG-IV): sequencing the most valuable type-strain genomes for metagenomic binning, comparative biology and taxonomic classification.</title>
        <authorList>
            <person name="Goeker M."/>
        </authorList>
    </citation>
    <scope>NUCLEOTIDE SEQUENCE [LARGE SCALE GENOMIC DNA]</scope>
    <source>
        <strain evidence="3 5">DSM 107085</strain>
    </source>
</reference>
<evidence type="ECO:0000259" key="1">
    <source>
        <dbReference type="PROSITE" id="PS51186"/>
    </source>
</evidence>
<evidence type="ECO:0000313" key="4">
    <source>
        <dbReference type="Proteomes" id="UP000029708"/>
    </source>
</evidence>
<keyword evidence="4" id="KW-1185">Reference proteome</keyword>
<feature type="domain" description="N-acetyltransferase" evidence="1">
    <location>
        <begin position="1"/>
        <end position="141"/>
    </location>
</feature>
<keyword evidence="3" id="KW-0808">Transferase</keyword>
<protein>
    <submittedName>
        <fullName evidence="3">GNAT superfamily N-acetyltransferase</fullName>
    </submittedName>
</protein>
<dbReference type="PROSITE" id="PS51186">
    <property type="entry name" value="GNAT"/>
    <property type="match status" value="1"/>
</dbReference>
<dbReference type="RefSeq" id="WP_043101211.1">
    <property type="nucleotide sequence ID" value="NZ_JACHET010000001.1"/>
</dbReference>
<dbReference type="Proteomes" id="UP000560000">
    <property type="component" value="Unassembled WGS sequence"/>
</dbReference>
<dbReference type="Proteomes" id="UP000029708">
    <property type="component" value="Unassembled WGS sequence"/>
</dbReference>
<proteinExistence type="predicted"/>
<dbReference type="GO" id="GO:0016747">
    <property type="term" value="F:acyltransferase activity, transferring groups other than amino-acyl groups"/>
    <property type="evidence" value="ECO:0007669"/>
    <property type="project" value="InterPro"/>
</dbReference>
<evidence type="ECO:0000313" key="2">
    <source>
        <dbReference type="EMBL" id="KGI77503.1"/>
    </source>
</evidence>
<accession>A0A099CU94</accession>
<dbReference type="Pfam" id="PF00583">
    <property type="entry name" value="Acetyltransf_1"/>
    <property type="match status" value="1"/>
</dbReference>
<evidence type="ECO:0000313" key="5">
    <source>
        <dbReference type="Proteomes" id="UP000560000"/>
    </source>
</evidence>
<dbReference type="PANTHER" id="PTHR43072:SF60">
    <property type="entry name" value="L-2,4-DIAMINOBUTYRIC ACID ACETYLTRANSFERASE"/>
    <property type="match status" value="1"/>
</dbReference>
<dbReference type="OrthoDB" id="6456007at2"/>
<dbReference type="InterPro" id="IPR016181">
    <property type="entry name" value="Acyl_CoA_acyltransferase"/>
</dbReference>
<name>A0A099CU94_9GAMM</name>
<dbReference type="InterPro" id="IPR000182">
    <property type="entry name" value="GNAT_dom"/>
</dbReference>
<sequence length="141" mass="16261">MRLDDAAEIRQLNVQLGYPDPLVAVRRRMQALLDSERHFLLVAEDGDGALVGWIAAERRFLLTSDERVELIGLVVDERVRRQRVGHALVASAERWCAACGLDTVFLRSNAAREASHPFYERLGYERIKTQHAYRRRFDAQR</sequence>
<dbReference type="CDD" id="cd04301">
    <property type="entry name" value="NAT_SF"/>
    <property type="match status" value="1"/>
</dbReference>
<dbReference type="Gene3D" id="3.40.630.30">
    <property type="match status" value="1"/>
</dbReference>
<gene>
    <name evidence="3" type="ORF">HNQ86_000377</name>
    <name evidence="2" type="ORF">LF63_0109185</name>
</gene>
<organism evidence="2 4">
    <name type="scientific">Oleiagrimonas soli</name>
    <dbReference type="NCBI Taxonomy" id="1543381"/>
    <lineage>
        <taxon>Bacteria</taxon>
        <taxon>Pseudomonadati</taxon>
        <taxon>Pseudomonadota</taxon>
        <taxon>Gammaproteobacteria</taxon>
        <taxon>Lysobacterales</taxon>
        <taxon>Rhodanobacteraceae</taxon>
        <taxon>Oleiagrimonas</taxon>
    </lineage>
</organism>
<dbReference type="EMBL" id="JACHET010000001">
    <property type="protein sequence ID" value="MBB6183032.1"/>
    <property type="molecule type" value="Genomic_DNA"/>
</dbReference>
<comment type="caution">
    <text evidence="2">The sequence shown here is derived from an EMBL/GenBank/DDBJ whole genome shotgun (WGS) entry which is preliminary data.</text>
</comment>
<dbReference type="STRING" id="1543381.LF63_0109185"/>